<feature type="region of interest" description="Disordered" evidence="10">
    <location>
        <begin position="435"/>
        <end position="481"/>
    </location>
</feature>
<keyword evidence="6" id="KW-0460">Magnesium</keyword>
<dbReference type="EMBL" id="BEGY01000037">
    <property type="protein sequence ID" value="GAX78937.1"/>
    <property type="molecule type" value="Genomic_DNA"/>
</dbReference>
<feature type="compositionally biased region" description="Basic and acidic residues" evidence="10">
    <location>
        <begin position="355"/>
        <end position="364"/>
    </location>
</feature>
<dbReference type="CDD" id="cd00143">
    <property type="entry name" value="PP2Cc"/>
    <property type="match status" value="1"/>
</dbReference>
<feature type="compositionally biased region" description="Low complexity" evidence="10">
    <location>
        <begin position="502"/>
        <end position="522"/>
    </location>
</feature>
<dbReference type="Proteomes" id="UP000232323">
    <property type="component" value="Unassembled WGS sequence"/>
</dbReference>
<feature type="region of interest" description="Disordered" evidence="10">
    <location>
        <begin position="494"/>
        <end position="528"/>
    </location>
</feature>
<feature type="domain" description="PPM-type phosphatase" evidence="11">
    <location>
        <begin position="114"/>
        <end position="685"/>
    </location>
</feature>
<dbReference type="STRING" id="1157962.A0A250X791"/>
<comment type="similarity">
    <text evidence="9">Belongs to the PP2C family.</text>
</comment>
<comment type="cofactor">
    <cofactor evidence="2">
        <name>Mg(2+)</name>
        <dbReference type="ChEBI" id="CHEBI:18420"/>
    </cofactor>
</comment>
<evidence type="ECO:0000313" key="13">
    <source>
        <dbReference type="Proteomes" id="UP000232323"/>
    </source>
</evidence>
<keyword evidence="5 9" id="KW-0378">Hydrolase</keyword>
<feature type="compositionally biased region" description="Polar residues" evidence="10">
    <location>
        <begin position="438"/>
        <end position="473"/>
    </location>
</feature>
<dbReference type="PANTHER" id="PTHR47992">
    <property type="entry name" value="PROTEIN PHOSPHATASE"/>
    <property type="match status" value="1"/>
</dbReference>
<dbReference type="InterPro" id="IPR000222">
    <property type="entry name" value="PP2C_BS"/>
</dbReference>
<feature type="compositionally biased region" description="Polar residues" evidence="10">
    <location>
        <begin position="310"/>
        <end position="321"/>
    </location>
</feature>
<evidence type="ECO:0000256" key="2">
    <source>
        <dbReference type="ARBA" id="ARBA00001946"/>
    </source>
</evidence>
<dbReference type="EC" id="3.1.3.16" evidence="3"/>
<dbReference type="InterPro" id="IPR015655">
    <property type="entry name" value="PP2C"/>
</dbReference>
<dbReference type="PROSITE" id="PS01032">
    <property type="entry name" value="PPM_1"/>
    <property type="match status" value="1"/>
</dbReference>
<dbReference type="InterPro" id="IPR036457">
    <property type="entry name" value="PPM-type-like_dom_sf"/>
</dbReference>
<organism evidence="12 13">
    <name type="scientific">Chlamydomonas eustigma</name>
    <dbReference type="NCBI Taxonomy" id="1157962"/>
    <lineage>
        <taxon>Eukaryota</taxon>
        <taxon>Viridiplantae</taxon>
        <taxon>Chlorophyta</taxon>
        <taxon>core chlorophytes</taxon>
        <taxon>Chlorophyceae</taxon>
        <taxon>CS clade</taxon>
        <taxon>Chlamydomonadales</taxon>
        <taxon>Chlamydomonadaceae</taxon>
        <taxon>Chlamydomonas</taxon>
    </lineage>
</organism>
<dbReference type="OrthoDB" id="10264738at2759"/>
<dbReference type="Pfam" id="PF00481">
    <property type="entry name" value="PP2C"/>
    <property type="match status" value="3"/>
</dbReference>
<keyword evidence="4" id="KW-0479">Metal-binding</keyword>
<dbReference type="SMART" id="SM00332">
    <property type="entry name" value="PP2Cc"/>
    <property type="match status" value="1"/>
</dbReference>
<reference evidence="12 13" key="1">
    <citation type="submission" date="2017-08" db="EMBL/GenBank/DDBJ databases">
        <title>Acidophilic green algal genome provides insights into adaptation to an acidic environment.</title>
        <authorList>
            <person name="Hirooka S."/>
            <person name="Hirose Y."/>
            <person name="Kanesaki Y."/>
            <person name="Higuchi S."/>
            <person name="Fujiwara T."/>
            <person name="Onuma R."/>
            <person name="Era A."/>
            <person name="Ohbayashi R."/>
            <person name="Uzuka A."/>
            <person name="Nozaki H."/>
            <person name="Yoshikawa H."/>
            <person name="Miyagishima S.Y."/>
        </authorList>
    </citation>
    <scope>NUCLEOTIDE SEQUENCE [LARGE SCALE GENOMIC DNA]</scope>
    <source>
        <strain evidence="12 13">NIES-2499</strain>
    </source>
</reference>
<evidence type="ECO:0000256" key="5">
    <source>
        <dbReference type="ARBA" id="ARBA00022801"/>
    </source>
</evidence>
<accession>A0A250X791</accession>
<evidence type="ECO:0000259" key="11">
    <source>
        <dbReference type="PROSITE" id="PS51746"/>
    </source>
</evidence>
<keyword evidence="7 9" id="KW-0904">Protein phosphatase</keyword>
<evidence type="ECO:0000256" key="10">
    <source>
        <dbReference type="SAM" id="MobiDB-lite"/>
    </source>
</evidence>
<keyword evidence="8" id="KW-0464">Manganese</keyword>
<comment type="caution">
    <text evidence="12">The sequence shown here is derived from an EMBL/GenBank/DDBJ whole genome shotgun (WGS) entry which is preliminary data.</text>
</comment>
<feature type="region of interest" description="Disordered" evidence="10">
    <location>
        <begin position="355"/>
        <end position="389"/>
    </location>
</feature>
<sequence>MVKIPKQLIHSTDIEDSSSWPNLQFHQGNKRSLIPSFCAYECLHSKIPSNAGQWTSGNATGRMEITPIFRLPEALRKPQWEPKYSAEHADVIHIRDSCDRKAFRSNFKITFGTLTRKGFAPGYKEDNQDSLLCHQTFLSPSSCLIGVFDGHGLSGHKVSRFVRDNLPHGLSNLLHKGWAVDEALRSSFTQVNERMETQPEFRGSGCQGCSGSVCGGCSPTCGFDAYNSGSTAVVTYLKDGVLTTAWTGDSRAVLGVQQLMHANVTTATTELPAVRFNSGSRSSFAASASSAPQNFSNALKTASSASQALSARPTSAGSSPLSDVPEAVGSASVDSDRGSQSSVCYKAVELSLDHKPDRPDERRRVLLSGGRVNRTYSSTTGKPNGPYRVWHRDRDYPGLAMSRAFGDLSARSAGIICIPEISQVDLNSQSAVPLLTPQAGSNQQPNGRVSPSSRTCSTGSHGMTADKTSSGTSDHGRGNGRTAVIFRGSLERSSNMGTMVDGGATSAAGHSGSSVSSSSGSKGSAGGSNTHRQRYFLVLASDGVWEFMSNQEVVDLVGSKLKWGATCCGVCDLGCRGGAERVVRQLERNENGWGESHRLKPASTSLLIHGSSASTSSQSQVHQSDLRAGLSSRLFPKSSGSSQSPSHSCGVVAACEAVAAESVSRWMSEYKGQYIDDITIVVAQLEQLEQ</sequence>
<dbReference type="GO" id="GO:0046872">
    <property type="term" value="F:metal ion binding"/>
    <property type="evidence" value="ECO:0007669"/>
    <property type="project" value="UniProtKB-KW"/>
</dbReference>
<dbReference type="GO" id="GO:0004722">
    <property type="term" value="F:protein serine/threonine phosphatase activity"/>
    <property type="evidence" value="ECO:0007669"/>
    <property type="project" value="UniProtKB-EC"/>
</dbReference>
<feature type="region of interest" description="Disordered" evidence="10">
    <location>
        <begin position="310"/>
        <end position="338"/>
    </location>
</feature>
<evidence type="ECO:0000256" key="6">
    <source>
        <dbReference type="ARBA" id="ARBA00022842"/>
    </source>
</evidence>
<comment type="cofactor">
    <cofactor evidence="1">
        <name>Mn(2+)</name>
        <dbReference type="ChEBI" id="CHEBI:29035"/>
    </cofactor>
</comment>
<evidence type="ECO:0000256" key="3">
    <source>
        <dbReference type="ARBA" id="ARBA00013081"/>
    </source>
</evidence>
<dbReference type="Gene3D" id="3.60.40.10">
    <property type="entry name" value="PPM-type phosphatase domain"/>
    <property type="match status" value="2"/>
</dbReference>
<proteinExistence type="inferred from homology"/>
<dbReference type="AlphaFoldDB" id="A0A250X791"/>
<dbReference type="SUPFAM" id="SSF81606">
    <property type="entry name" value="PP2C-like"/>
    <property type="match status" value="1"/>
</dbReference>
<name>A0A250X791_9CHLO</name>
<keyword evidence="13" id="KW-1185">Reference proteome</keyword>
<dbReference type="PROSITE" id="PS51746">
    <property type="entry name" value="PPM_2"/>
    <property type="match status" value="1"/>
</dbReference>
<protein>
    <recommendedName>
        <fullName evidence="3">protein-serine/threonine phosphatase</fullName>
        <ecNumber evidence="3">3.1.3.16</ecNumber>
    </recommendedName>
</protein>
<evidence type="ECO:0000256" key="8">
    <source>
        <dbReference type="ARBA" id="ARBA00023211"/>
    </source>
</evidence>
<evidence type="ECO:0000256" key="4">
    <source>
        <dbReference type="ARBA" id="ARBA00022723"/>
    </source>
</evidence>
<dbReference type="InterPro" id="IPR001932">
    <property type="entry name" value="PPM-type_phosphatase-like_dom"/>
</dbReference>
<evidence type="ECO:0000256" key="7">
    <source>
        <dbReference type="ARBA" id="ARBA00022912"/>
    </source>
</evidence>
<gene>
    <name evidence="12" type="ORF">CEUSTIGMA_g6377.t1</name>
</gene>
<evidence type="ECO:0000256" key="1">
    <source>
        <dbReference type="ARBA" id="ARBA00001936"/>
    </source>
</evidence>
<evidence type="ECO:0000256" key="9">
    <source>
        <dbReference type="RuleBase" id="RU003465"/>
    </source>
</evidence>
<evidence type="ECO:0000313" key="12">
    <source>
        <dbReference type="EMBL" id="GAX78937.1"/>
    </source>
</evidence>